<sequence>MRATKARRGIPQRGEKNCVARNNFTSQDPVGGVRGRSPEHERLKRNVDPVGGVRGRSPERERLKRNAVSRNEGKRTVLPGGTSLPRILLVLCEAGAQNASA</sequence>
<name>A0AAV7T632_PLEWA</name>
<accession>A0AAV7T632</accession>
<comment type="caution">
    <text evidence="2">The sequence shown here is derived from an EMBL/GenBank/DDBJ whole genome shotgun (WGS) entry which is preliminary data.</text>
</comment>
<feature type="region of interest" description="Disordered" evidence="1">
    <location>
        <begin position="47"/>
        <end position="80"/>
    </location>
</feature>
<reference evidence="2" key="1">
    <citation type="journal article" date="2022" name="bioRxiv">
        <title>Sequencing and chromosome-scale assembly of the giantPleurodeles waltlgenome.</title>
        <authorList>
            <person name="Brown T."/>
            <person name="Elewa A."/>
            <person name="Iarovenko S."/>
            <person name="Subramanian E."/>
            <person name="Araus A.J."/>
            <person name="Petzold A."/>
            <person name="Susuki M."/>
            <person name="Suzuki K.-i.T."/>
            <person name="Hayashi T."/>
            <person name="Toyoda A."/>
            <person name="Oliveira C."/>
            <person name="Osipova E."/>
            <person name="Leigh N.D."/>
            <person name="Simon A."/>
            <person name="Yun M.H."/>
        </authorList>
    </citation>
    <scope>NUCLEOTIDE SEQUENCE</scope>
    <source>
        <strain evidence="2">20211129_DDA</strain>
        <tissue evidence="2">Liver</tissue>
    </source>
</reference>
<protein>
    <submittedName>
        <fullName evidence="2">Uncharacterized protein</fullName>
    </submittedName>
</protein>
<evidence type="ECO:0000256" key="1">
    <source>
        <dbReference type="SAM" id="MobiDB-lite"/>
    </source>
</evidence>
<dbReference type="EMBL" id="JANPWB010000007">
    <property type="protein sequence ID" value="KAJ1172075.1"/>
    <property type="molecule type" value="Genomic_DNA"/>
</dbReference>
<evidence type="ECO:0000313" key="2">
    <source>
        <dbReference type="EMBL" id="KAJ1172075.1"/>
    </source>
</evidence>
<proteinExistence type="predicted"/>
<keyword evidence="3" id="KW-1185">Reference proteome</keyword>
<dbReference type="AlphaFoldDB" id="A0AAV7T632"/>
<evidence type="ECO:0000313" key="3">
    <source>
        <dbReference type="Proteomes" id="UP001066276"/>
    </source>
</evidence>
<organism evidence="2 3">
    <name type="scientific">Pleurodeles waltl</name>
    <name type="common">Iberian ribbed newt</name>
    <dbReference type="NCBI Taxonomy" id="8319"/>
    <lineage>
        <taxon>Eukaryota</taxon>
        <taxon>Metazoa</taxon>
        <taxon>Chordata</taxon>
        <taxon>Craniata</taxon>
        <taxon>Vertebrata</taxon>
        <taxon>Euteleostomi</taxon>
        <taxon>Amphibia</taxon>
        <taxon>Batrachia</taxon>
        <taxon>Caudata</taxon>
        <taxon>Salamandroidea</taxon>
        <taxon>Salamandridae</taxon>
        <taxon>Pleurodelinae</taxon>
        <taxon>Pleurodeles</taxon>
    </lineage>
</organism>
<gene>
    <name evidence="2" type="ORF">NDU88_003927</name>
</gene>
<dbReference type="Proteomes" id="UP001066276">
    <property type="component" value="Chromosome 4_1"/>
</dbReference>